<evidence type="ECO:0000313" key="3">
    <source>
        <dbReference type="Proteomes" id="UP000005446"/>
    </source>
</evidence>
<accession>H0EKT8</accession>
<dbReference type="HOGENOM" id="CLU_1384288_0_0_1"/>
<dbReference type="AlphaFoldDB" id="H0EKT8"/>
<dbReference type="OrthoDB" id="10419326at2759"/>
<evidence type="ECO:0000256" key="1">
    <source>
        <dbReference type="SAM" id="MobiDB-lite"/>
    </source>
</evidence>
<dbReference type="InParanoid" id="H0EKT8"/>
<feature type="compositionally biased region" description="Basic and acidic residues" evidence="1">
    <location>
        <begin position="22"/>
        <end position="39"/>
    </location>
</feature>
<feature type="region of interest" description="Disordered" evidence="1">
    <location>
        <begin position="127"/>
        <end position="197"/>
    </location>
</feature>
<feature type="compositionally biased region" description="Polar residues" evidence="1">
    <location>
        <begin position="183"/>
        <end position="197"/>
    </location>
</feature>
<dbReference type="EMBL" id="AGUE01000073">
    <property type="protein sequence ID" value="EHL00781.1"/>
    <property type="molecule type" value="Genomic_DNA"/>
</dbReference>
<sequence>MLEQEIASRAAYDAYEIALPAKKPETEEEKSRRERQEQIERWQKALRDDEARLAKERVGKQSRSPFEFDLKASKNNLLLGSILADCATIIHAATIKEKDEMCQTQMNRVPNIATSIIKVPIHKPEYDENAAGKSSNVEVARKEEEELNSASQESDDENWDFELDELSLEELEEDQEILEETPHQQQSFTDSFEAQIA</sequence>
<feature type="region of interest" description="Disordered" evidence="1">
    <location>
        <begin position="19"/>
        <end position="39"/>
    </location>
</feature>
<gene>
    <name evidence="2" type="ORF">M7I_3169</name>
</gene>
<keyword evidence="3" id="KW-1185">Reference proteome</keyword>
<feature type="compositionally biased region" description="Acidic residues" evidence="1">
    <location>
        <begin position="153"/>
        <end position="179"/>
    </location>
</feature>
<proteinExistence type="predicted"/>
<protein>
    <submittedName>
        <fullName evidence="2">Uncharacterized protein</fullName>
    </submittedName>
</protein>
<comment type="caution">
    <text evidence="2">The sequence shown here is derived from an EMBL/GenBank/DDBJ whole genome shotgun (WGS) entry which is preliminary data.</text>
</comment>
<organism evidence="2 3">
    <name type="scientific">Glarea lozoyensis (strain ATCC 74030 / MF5533)</name>
    <dbReference type="NCBI Taxonomy" id="1104152"/>
    <lineage>
        <taxon>Eukaryota</taxon>
        <taxon>Fungi</taxon>
        <taxon>Dikarya</taxon>
        <taxon>Ascomycota</taxon>
        <taxon>Pezizomycotina</taxon>
        <taxon>Leotiomycetes</taxon>
        <taxon>Helotiales</taxon>
        <taxon>Helotiaceae</taxon>
        <taxon>Glarea</taxon>
    </lineage>
</organism>
<evidence type="ECO:0000313" key="2">
    <source>
        <dbReference type="EMBL" id="EHL00781.1"/>
    </source>
</evidence>
<name>H0EKT8_GLAL7</name>
<dbReference type="Proteomes" id="UP000005446">
    <property type="component" value="Unassembled WGS sequence"/>
</dbReference>
<reference evidence="2 3" key="1">
    <citation type="journal article" date="2012" name="Eukaryot. Cell">
        <title>Genome sequence of the fungus Glarea lozoyensis: the first genome sequence of a species from the Helotiaceae family.</title>
        <authorList>
            <person name="Youssar L."/>
            <person name="Gruening B.A."/>
            <person name="Erxleben A."/>
            <person name="Guenther S."/>
            <person name="Huettel W."/>
        </authorList>
    </citation>
    <scope>NUCLEOTIDE SEQUENCE [LARGE SCALE GENOMIC DNA]</scope>
    <source>
        <strain evidence="3">ATCC 74030 / MF5533</strain>
    </source>
</reference>